<dbReference type="EMBL" id="LAZR01013497">
    <property type="protein sequence ID" value="KKM21701.1"/>
    <property type="molecule type" value="Genomic_DNA"/>
</dbReference>
<accession>A0A0F9I251</accession>
<keyword evidence="1" id="KW-1133">Transmembrane helix</keyword>
<reference evidence="2" key="1">
    <citation type="journal article" date="2015" name="Nature">
        <title>Complex archaea that bridge the gap between prokaryotes and eukaryotes.</title>
        <authorList>
            <person name="Spang A."/>
            <person name="Saw J.H."/>
            <person name="Jorgensen S.L."/>
            <person name="Zaremba-Niedzwiedzka K."/>
            <person name="Martijn J."/>
            <person name="Lind A.E."/>
            <person name="van Eijk R."/>
            <person name="Schleper C."/>
            <person name="Guy L."/>
            <person name="Ettema T.J."/>
        </authorList>
    </citation>
    <scope>NUCLEOTIDE SEQUENCE</scope>
</reference>
<proteinExistence type="predicted"/>
<feature type="transmembrane region" description="Helical" evidence="1">
    <location>
        <begin position="12"/>
        <end position="35"/>
    </location>
</feature>
<keyword evidence="1" id="KW-0472">Membrane</keyword>
<dbReference type="AlphaFoldDB" id="A0A0F9I251"/>
<organism evidence="2">
    <name type="scientific">marine sediment metagenome</name>
    <dbReference type="NCBI Taxonomy" id="412755"/>
    <lineage>
        <taxon>unclassified sequences</taxon>
        <taxon>metagenomes</taxon>
        <taxon>ecological metagenomes</taxon>
    </lineage>
</organism>
<evidence type="ECO:0000313" key="2">
    <source>
        <dbReference type="EMBL" id="KKM21701.1"/>
    </source>
</evidence>
<comment type="caution">
    <text evidence="2">The sequence shown here is derived from an EMBL/GenBank/DDBJ whole genome shotgun (WGS) entry which is preliminary data.</text>
</comment>
<protein>
    <submittedName>
        <fullName evidence="2">Uncharacterized protein</fullName>
    </submittedName>
</protein>
<feature type="transmembrane region" description="Helical" evidence="1">
    <location>
        <begin position="47"/>
        <end position="72"/>
    </location>
</feature>
<gene>
    <name evidence="2" type="ORF">LCGC14_1632740</name>
</gene>
<sequence>MLRDIFHAVGIVILITSIVTATAAATIGPLIYHVVWSINAAAETGSAIALLIVGLLFPPLGWLHGVALLLGYTWI</sequence>
<evidence type="ECO:0000256" key="1">
    <source>
        <dbReference type="SAM" id="Phobius"/>
    </source>
</evidence>
<keyword evidence="1" id="KW-0812">Transmembrane</keyword>
<name>A0A0F9I251_9ZZZZ</name>